<keyword evidence="3" id="KW-1185">Reference proteome</keyword>
<feature type="transmembrane region" description="Helical" evidence="1">
    <location>
        <begin position="29"/>
        <end position="46"/>
    </location>
</feature>
<keyword evidence="1" id="KW-0472">Membrane</keyword>
<accession>A0ABQ2D885</accession>
<protein>
    <submittedName>
        <fullName evidence="2">Uncharacterized protein</fullName>
    </submittedName>
</protein>
<organism evidence="2 3">
    <name type="scientific">Deinococcus roseus</name>
    <dbReference type="NCBI Taxonomy" id="392414"/>
    <lineage>
        <taxon>Bacteria</taxon>
        <taxon>Thermotogati</taxon>
        <taxon>Deinococcota</taxon>
        <taxon>Deinococci</taxon>
        <taxon>Deinococcales</taxon>
        <taxon>Deinococcaceae</taxon>
        <taxon>Deinococcus</taxon>
    </lineage>
</organism>
<evidence type="ECO:0000313" key="2">
    <source>
        <dbReference type="EMBL" id="GGJ49267.1"/>
    </source>
</evidence>
<reference evidence="3" key="1">
    <citation type="journal article" date="2019" name="Int. J. Syst. Evol. Microbiol.">
        <title>The Global Catalogue of Microorganisms (GCM) 10K type strain sequencing project: providing services to taxonomists for standard genome sequencing and annotation.</title>
        <authorList>
            <consortium name="The Broad Institute Genomics Platform"/>
            <consortium name="The Broad Institute Genome Sequencing Center for Infectious Disease"/>
            <person name="Wu L."/>
            <person name="Ma J."/>
        </authorList>
    </citation>
    <scope>NUCLEOTIDE SEQUENCE [LARGE SCALE GENOMIC DNA]</scope>
    <source>
        <strain evidence="3">JCM 14370</strain>
    </source>
</reference>
<name>A0ABQ2D885_9DEIO</name>
<feature type="transmembrane region" description="Helical" evidence="1">
    <location>
        <begin position="53"/>
        <end position="71"/>
    </location>
</feature>
<sequence length="79" mass="8671">MKYVSLGILAVLALLLLMPLLEGPLVPFWVVLGLLCLHMAVLWFRAPTPQAKRALIIPTLLALGVTVYLAFNPPPPVER</sequence>
<dbReference type="RefSeq" id="WP_189005636.1">
    <property type="nucleotide sequence ID" value="NZ_BMOD01000020.1"/>
</dbReference>
<keyword evidence="1" id="KW-1133">Transmembrane helix</keyword>
<proteinExistence type="predicted"/>
<evidence type="ECO:0000256" key="1">
    <source>
        <dbReference type="SAM" id="Phobius"/>
    </source>
</evidence>
<dbReference type="EMBL" id="BMOD01000020">
    <property type="protein sequence ID" value="GGJ49267.1"/>
    <property type="molecule type" value="Genomic_DNA"/>
</dbReference>
<comment type="caution">
    <text evidence="2">The sequence shown here is derived from an EMBL/GenBank/DDBJ whole genome shotgun (WGS) entry which is preliminary data.</text>
</comment>
<keyword evidence="1" id="KW-0812">Transmembrane</keyword>
<evidence type="ECO:0000313" key="3">
    <source>
        <dbReference type="Proteomes" id="UP000632222"/>
    </source>
</evidence>
<gene>
    <name evidence="2" type="ORF">GCM10008938_39070</name>
</gene>
<dbReference type="Proteomes" id="UP000632222">
    <property type="component" value="Unassembled WGS sequence"/>
</dbReference>